<evidence type="ECO:0000313" key="13">
    <source>
        <dbReference type="Proteomes" id="UP000278222"/>
    </source>
</evidence>
<keyword evidence="10" id="KW-0813">Transport</keyword>
<comment type="caution">
    <text evidence="12">The sequence shown here is derived from an EMBL/GenBank/DDBJ whole genome shotgun (WGS) entry which is preliminary data.</text>
</comment>
<keyword evidence="10" id="KW-0653">Protein transport</keyword>
<keyword evidence="7 11" id="KW-1133">Transmembrane helix</keyword>
<evidence type="ECO:0000256" key="1">
    <source>
        <dbReference type="ARBA" id="ARBA00004162"/>
    </source>
</evidence>
<keyword evidence="4" id="KW-0997">Cell inner membrane</keyword>
<keyword evidence="6 10" id="KW-0812">Transmembrane</keyword>
<comment type="similarity">
    <text evidence="2 10">Belongs to the ExbD/TolR family.</text>
</comment>
<dbReference type="OrthoDB" id="9798629at2"/>
<protein>
    <submittedName>
        <fullName evidence="12">Cell division and transport-associated protein TolR</fullName>
    </submittedName>
</protein>
<evidence type="ECO:0000256" key="4">
    <source>
        <dbReference type="ARBA" id="ARBA00022519"/>
    </source>
</evidence>
<evidence type="ECO:0000256" key="2">
    <source>
        <dbReference type="ARBA" id="ARBA00005811"/>
    </source>
</evidence>
<dbReference type="RefSeq" id="WP_123691065.1">
    <property type="nucleotide sequence ID" value="NZ_AP019700.1"/>
</dbReference>
<sequence>MAGAVLKRGGGRGGRRYVAMSEINVTPFVDVMLVLLIVFMVTAPLLTVGVPVDLPKASAPTISEQKEPITVSITAQGKIYLQEGETTLDNLVARLVAITENDRQARVFVRGDRNIVYGRVMEVMGALNAAGFARVALIAELPQAAPDEPVRRGRQR</sequence>
<gene>
    <name evidence="12" type="ORF">EDC65_3167</name>
</gene>
<evidence type="ECO:0000256" key="5">
    <source>
        <dbReference type="ARBA" id="ARBA00022618"/>
    </source>
</evidence>
<keyword evidence="8 11" id="KW-0472">Membrane</keyword>
<dbReference type="Pfam" id="PF02472">
    <property type="entry name" value="ExbD"/>
    <property type="match status" value="1"/>
</dbReference>
<keyword evidence="9" id="KW-0131">Cell cycle</keyword>
<keyword evidence="3" id="KW-1003">Cell membrane</keyword>
<accession>A0A3N1LDW8</accession>
<evidence type="ECO:0000256" key="8">
    <source>
        <dbReference type="ARBA" id="ARBA00023136"/>
    </source>
</evidence>
<evidence type="ECO:0000256" key="9">
    <source>
        <dbReference type="ARBA" id="ARBA00023306"/>
    </source>
</evidence>
<dbReference type="EMBL" id="RJKX01000014">
    <property type="protein sequence ID" value="ROP91301.1"/>
    <property type="molecule type" value="Genomic_DNA"/>
</dbReference>
<proteinExistence type="inferred from homology"/>
<dbReference type="GO" id="GO:0005886">
    <property type="term" value="C:plasma membrane"/>
    <property type="evidence" value="ECO:0007669"/>
    <property type="project" value="UniProtKB-SubCell"/>
</dbReference>
<comment type="subcellular location">
    <subcellularLocation>
        <location evidence="1">Cell membrane</location>
        <topology evidence="1">Single-pass membrane protein</topology>
    </subcellularLocation>
    <subcellularLocation>
        <location evidence="10">Cell membrane</location>
        <topology evidence="10">Single-pass type II membrane protein</topology>
    </subcellularLocation>
</comment>
<evidence type="ECO:0000256" key="7">
    <source>
        <dbReference type="ARBA" id="ARBA00022989"/>
    </source>
</evidence>
<dbReference type="InterPro" id="IPR003400">
    <property type="entry name" value="ExbD"/>
</dbReference>
<organism evidence="12 13">
    <name type="scientific">Stella humosa</name>
    <dbReference type="NCBI Taxonomy" id="94"/>
    <lineage>
        <taxon>Bacteria</taxon>
        <taxon>Pseudomonadati</taxon>
        <taxon>Pseudomonadota</taxon>
        <taxon>Alphaproteobacteria</taxon>
        <taxon>Rhodospirillales</taxon>
        <taxon>Stellaceae</taxon>
        <taxon>Stella</taxon>
    </lineage>
</organism>
<dbReference type="PANTHER" id="PTHR30558:SF7">
    <property type="entry name" value="TOL-PAL SYSTEM PROTEIN TOLR"/>
    <property type="match status" value="1"/>
</dbReference>
<dbReference type="Gene3D" id="3.30.420.270">
    <property type="match status" value="1"/>
</dbReference>
<evidence type="ECO:0000313" key="12">
    <source>
        <dbReference type="EMBL" id="ROP91301.1"/>
    </source>
</evidence>
<dbReference type="AlphaFoldDB" id="A0A3N1LDW8"/>
<keyword evidence="13" id="KW-1185">Reference proteome</keyword>
<dbReference type="GO" id="GO:0015031">
    <property type="term" value="P:protein transport"/>
    <property type="evidence" value="ECO:0007669"/>
    <property type="project" value="UniProtKB-KW"/>
</dbReference>
<dbReference type="Proteomes" id="UP000278222">
    <property type="component" value="Unassembled WGS sequence"/>
</dbReference>
<feature type="transmembrane region" description="Helical" evidence="11">
    <location>
        <begin position="31"/>
        <end position="52"/>
    </location>
</feature>
<dbReference type="PANTHER" id="PTHR30558">
    <property type="entry name" value="EXBD MEMBRANE COMPONENT OF PMF-DRIVEN MACROMOLECULE IMPORT SYSTEM"/>
    <property type="match status" value="1"/>
</dbReference>
<evidence type="ECO:0000256" key="3">
    <source>
        <dbReference type="ARBA" id="ARBA00022475"/>
    </source>
</evidence>
<dbReference type="NCBIfam" id="TIGR02801">
    <property type="entry name" value="tolR"/>
    <property type="match status" value="1"/>
</dbReference>
<dbReference type="InterPro" id="IPR014168">
    <property type="entry name" value="Tol-Pal_TolR"/>
</dbReference>
<dbReference type="GO" id="GO:0022857">
    <property type="term" value="F:transmembrane transporter activity"/>
    <property type="evidence" value="ECO:0007669"/>
    <property type="project" value="InterPro"/>
</dbReference>
<dbReference type="GO" id="GO:0051301">
    <property type="term" value="P:cell division"/>
    <property type="evidence" value="ECO:0007669"/>
    <property type="project" value="UniProtKB-KW"/>
</dbReference>
<evidence type="ECO:0000256" key="10">
    <source>
        <dbReference type="RuleBase" id="RU003879"/>
    </source>
</evidence>
<name>A0A3N1LDW8_9PROT</name>
<evidence type="ECO:0000256" key="11">
    <source>
        <dbReference type="SAM" id="Phobius"/>
    </source>
</evidence>
<keyword evidence="5 12" id="KW-0132">Cell division</keyword>
<evidence type="ECO:0000256" key="6">
    <source>
        <dbReference type="ARBA" id="ARBA00022692"/>
    </source>
</evidence>
<reference evidence="12 13" key="1">
    <citation type="submission" date="2018-11" db="EMBL/GenBank/DDBJ databases">
        <title>Genomic Encyclopedia of Type Strains, Phase IV (KMG-IV): sequencing the most valuable type-strain genomes for metagenomic binning, comparative biology and taxonomic classification.</title>
        <authorList>
            <person name="Goeker M."/>
        </authorList>
    </citation>
    <scope>NUCLEOTIDE SEQUENCE [LARGE SCALE GENOMIC DNA]</scope>
    <source>
        <strain evidence="12 13">DSM 5900</strain>
    </source>
</reference>